<dbReference type="HOGENOM" id="CLU_201109_0_0_6"/>
<keyword evidence="7" id="KW-1185">Reference proteome</keyword>
<evidence type="ECO:0000256" key="4">
    <source>
        <dbReference type="ARBA" id="ARBA00023136"/>
    </source>
</evidence>
<keyword evidence="5" id="KW-1133">Transmembrane helix</keyword>
<evidence type="ECO:0000256" key="3">
    <source>
        <dbReference type="ARBA" id="ARBA00023004"/>
    </source>
</evidence>
<dbReference type="GO" id="GO:0009055">
    <property type="term" value="F:electron transfer activity"/>
    <property type="evidence" value="ECO:0007669"/>
    <property type="project" value="InterPro"/>
</dbReference>
<sequence length="58" mass="6943">MTQQQFDSALQDLVTFLMYVAEPTQLVRYHMGVFVMIFLGIFALIAYQLKKLYWRDIH</sequence>
<keyword evidence="1" id="KW-0349">Heme</keyword>
<dbReference type="eggNOG" id="COG2857">
    <property type="taxonomic scope" value="Bacteria"/>
</dbReference>
<evidence type="ECO:0000256" key="1">
    <source>
        <dbReference type="ARBA" id="ARBA00022617"/>
    </source>
</evidence>
<dbReference type="GO" id="GO:0046872">
    <property type="term" value="F:metal ion binding"/>
    <property type="evidence" value="ECO:0007669"/>
    <property type="project" value="UniProtKB-KW"/>
</dbReference>
<dbReference type="RefSeq" id="WP_238551256.1">
    <property type="nucleotide sequence ID" value="NZ_CP004006.1"/>
</dbReference>
<reference evidence="6 7" key="1">
    <citation type="journal article" date="2013" name="Int. J. Med. Microbiol.">
        <title>Legionella oakridgensis ATCC 33761 genome sequence and phenotypic characterization reveals its replication capacity in amoebae.</title>
        <authorList>
            <person name="Brzuszkiewicz E."/>
            <person name="Schulz T."/>
            <person name="Rydzewski K."/>
            <person name="Daniel R."/>
            <person name="Gillmaier N."/>
            <person name="Dittmann C."/>
            <person name="Holland G."/>
            <person name="Schunder E."/>
            <person name="Lautner M."/>
            <person name="Eisenreich W."/>
            <person name="Luck C."/>
            <person name="Heuner K."/>
        </authorList>
    </citation>
    <scope>NUCLEOTIDE SEQUENCE [LARGE SCALE GENOMIC DNA]</scope>
    <source>
        <strain>OR-10</strain>
        <strain evidence="7">ATCC 33761</strain>
    </source>
</reference>
<keyword evidence="5" id="KW-0812">Transmembrane</keyword>
<dbReference type="InterPro" id="IPR002326">
    <property type="entry name" value="Cyt_c1"/>
</dbReference>
<dbReference type="KEGG" id="lok:Loa_02680"/>
<keyword evidence="4 5" id="KW-0472">Membrane</keyword>
<evidence type="ECO:0000313" key="6">
    <source>
        <dbReference type="EMBL" id="AHE68214.1"/>
    </source>
</evidence>
<dbReference type="EMBL" id="CP004006">
    <property type="protein sequence ID" value="AHE68214.1"/>
    <property type="molecule type" value="Genomic_DNA"/>
</dbReference>
<dbReference type="STRING" id="1268635.Loa_02680"/>
<evidence type="ECO:0000256" key="5">
    <source>
        <dbReference type="SAM" id="Phobius"/>
    </source>
</evidence>
<evidence type="ECO:0000256" key="2">
    <source>
        <dbReference type="ARBA" id="ARBA00022723"/>
    </source>
</evidence>
<name>W0BIF8_9GAMM</name>
<feature type="transmembrane region" description="Helical" evidence="5">
    <location>
        <begin position="27"/>
        <end position="47"/>
    </location>
</feature>
<dbReference type="AlphaFoldDB" id="W0BIF8"/>
<dbReference type="Pfam" id="PF02167">
    <property type="entry name" value="Cytochrom_C1"/>
    <property type="match status" value="1"/>
</dbReference>
<dbReference type="PATRIC" id="fig|1268635.3.peg.2752"/>
<evidence type="ECO:0000313" key="7">
    <source>
        <dbReference type="Proteomes" id="UP000018838"/>
    </source>
</evidence>
<accession>W0BIF8</accession>
<keyword evidence="3" id="KW-0408">Iron</keyword>
<proteinExistence type="predicted"/>
<dbReference type="Proteomes" id="UP000018838">
    <property type="component" value="Chromosome"/>
</dbReference>
<dbReference type="Gene3D" id="1.20.5.100">
    <property type="entry name" value="Cytochrome c1, transmembrane anchor, C-terminal"/>
    <property type="match status" value="1"/>
</dbReference>
<dbReference type="GO" id="GO:0020037">
    <property type="term" value="F:heme binding"/>
    <property type="evidence" value="ECO:0007669"/>
    <property type="project" value="InterPro"/>
</dbReference>
<organism evidence="6 7">
    <name type="scientific">Legionella oakridgensis ATCC 33761 = DSM 21215</name>
    <dbReference type="NCBI Taxonomy" id="1268635"/>
    <lineage>
        <taxon>Bacteria</taxon>
        <taxon>Pseudomonadati</taxon>
        <taxon>Pseudomonadota</taxon>
        <taxon>Gammaproteobacteria</taxon>
        <taxon>Legionellales</taxon>
        <taxon>Legionellaceae</taxon>
        <taxon>Legionella</taxon>
    </lineage>
</organism>
<keyword evidence="2" id="KW-0479">Metal-binding</keyword>
<protein>
    <submittedName>
        <fullName evidence="6">Cytochrome c1</fullName>
    </submittedName>
</protein>
<gene>
    <name evidence="6" type="ORF">Loa_02680</name>
</gene>